<dbReference type="AlphaFoldDB" id="A0A380BS20"/>
<dbReference type="PANTHER" id="PTHR42776:SF13">
    <property type="entry name" value="DIPEPTIDYL-PEPTIDASE 5"/>
    <property type="match status" value="1"/>
</dbReference>
<name>A0A380BS20_SPHSI</name>
<evidence type="ECO:0000256" key="3">
    <source>
        <dbReference type="ARBA" id="ARBA00022729"/>
    </source>
</evidence>
<sequence length="258" mass="29873">MILQKKYPTILYCEGGPQSALTQFYSFRWNLQLIASQGYIVIAPNRRGMPGWGEKWNADISKDWGGQPIRDYLAAIDDISKEQYVDTARRGAIGASYGGYSVYMLAGVHQNRFKSFIAHNGLFDMRSWYGTTEELFFANHDLGGPYWDKANDKTYHQFNPIEYANNWNTPILIFQGGKDYRVPVGQGLAAFQLAQLKKIKSRLVYLPDENHWVLSGHNAQVWQREFFWLAQRNLVKHKQKVPKKFRDLLFISSARNHI</sequence>
<dbReference type="Proteomes" id="UP000254893">
    <property type="component" value="Unassembled WGS sequence"/>
</dbReference>
<dbReference type="EMBL" id="UGYW01000002">
    <property type="protein sequence ID" value="SUJ06198.1"/>
    <property type="molecule type" value="Genomic_DNA"/>
</dbReference>
<evidence type="ECO:0000313" key="7">
    <source>
        <dbReference type="Proteomes" id="UP000254893"/>
    </source>
</evidence>
<dbReference type="InterPro" id="IPR001375">
    <property type="entry name" value="Peptidase_S9_cat"/>
</dbReference>
<feature type="domain" description="Peptidase S9 prolyl oligopeptidase catalytic" evidence="5">
    <location>
        <begin position="26"/>
        <end position="228"/>
    </location>
</feature>
<dbReference type="GO" id="GO:0004252">
    <property type="term" value="F:serine-type endopeptidase activity"/>
    <property type="evidence" value="ECO:0007669"/>
    <property type="project" value="TreeGrafter"/>
</dbReference>
<dbReference type="Pfam" id="PF00326">
    <property type="entry name" value="Peptidase_S9"/>
    <property type="match status" value="1"/>
</dbReference>
<keyword evidence="3" id="KW-0732">Signal</keyword>
<dbReference type="FunFam" id="3.40.50.1820:FF:000028">
    <property type="entry name" value="S9 family peptidase"/>
    <property type="match status" value="1"/>
</dbReference>
<comment type="similarity">
    <text evidence="1">Belongs to the peptidase S9C family.</text>
</comment>
<dbReference type="RefSeq" id="WP_258862091.1">
    <property type="nucleotide sequence ID" value="NZ_UGYW01000002.1"/>
</dbReference>
<gene>
    <name evidence="6" type="primary">ptpA_2</name>
    <name evidence="6" type="ORF">NCTC11388_01627</name>
</gene>
<dbReference type="InterPro" id="IPR029058">
    <property type="entry name" value="AB_hydrolase_fold"/>
</dbReference>
<evidence type="ECO:0000256" key="4">
    <source>
        <dbReference type="ARBA" id="ARBA00022801"/>
    </source>
</evidence>
<accession>A0A380BS20</accession>
<reference evidence="6 7" key="1">
    <citation type="submission" date="2018-06" db="EMBL/GenBank/DDBJ databases">
        <authorList>
            <consortium name="Pathogen Informatics"/>
            <person name="Doyle S."/>
        </authorList>
    </citation>
    <scope>NUCLEOTIDE SEQUENCE [LARGE SCALE GENOMIC DNA]</scope>
    <source>
        <strain evidence="6 7">NCTC11388</strain>
    </source>
</reference>
<dbReference type="GO" id="GO:0006508">
    <property type="term" value="P:proteolysis"/>
    <property type="evidence" value="ECO:0007669"/>
    <property type="project" value="UniProtKB-KW"/>
</dbReference>
<keyword evidence="2" id="KW-0645">Protease</keyword>
<protein>
    <submittedName>
        <fullName evidence="6">Prolyl tripeptidyl peptidase</fullName>
        <ecNumber evidence="6">3.4.14.12</ecNumber>
    </submittedName>
</protein>
<dbReference type="PANTHER" id="PTHR42776">
    <property type="entry name" value="SERINE PEPTIDASE S9 FAMILY MEMBER"/>
    <property type="match status" value="1"/>
</dbReference>
<evidence type="ECO:0000259" key="5">
    <source>
        <dbReference type="Pfam" id="PF00326"/>
    </source>
</evidence>
<evidence type="ECO:0000256" key="1">
    <source>
        <dbReference type="ARBA" id="ARBA00010040"/>
    </source>
</evidence>
<dbReference type="Gene3D" id="3.40.50.1820">
    <property type="entry name" value="alpha/beta hydrolase"/>
    <property type="match status" value="1"/>
</dbReference>
<dbReference type="EC" id="3.4.14.12" evidence="6"/>
<evidence type="ECO:0000313" key="6">
    <source>
        <dbReference type="EMBL" id="SUJ06198.1"/>
    </source>
</evidence>
<dbReference type="SUPFAM" id="SSF53474">
    <property type="entry name" value="alpha/beta-Hydrolases"/>
    <property type="match status" value="1"/>
</dbReference>
<proteinExistence type="inferred from homology"/>
<organism evidence="6 7">
    <name type="scientific">Sphingobacterium spiritivorum</name>
    <name type="common">Flavobacterium spiritivorum</name>
    <dbReference type="NCBI Taxonomy" id="258"/>
    <lineage>
        <taxon>Bacteria</taxon>
        <taxon>Pseudomonadati</taxon>
        <taxon>Bacteroidota</taxon>
        <taxon>Sphingobacteriia</taxon>
        <taxon>Sphingobacteriales</taxon>
        <taxon>Sphingobacteriaceae</taxon>
        <taxon>Sphingobacterium</taxon>
    </lineage>
</organism>
<keyword evidence="4 6" id="KW-0378">Hydrolase</keyword>
<evidence type="ECO:0000256" key="2">
    <source>
        <dbReference type="ARBA" id="ARBA00022670"/>
    </source>
</evidence>